<reference evidence="6 7" key="1">
    <citation type="submission" date="2016-09" db="EMBL/GenBank/DDBJ databases">
        <authorList>
            <person name="Capua I."/>
            <person name="De Benedictis P."/>
            <person name="Joannis T."/>
            <person name="Lombin L.H."/>
            <person name="Cattoli G."/>
        </authorList>
    </citation>
    <scope>NUCLEOTIDE SEQUENCE [LARGE SCALE GENOMIC DNA]</scope>
    <source>
        <strain evidence="6 7">IMI 309357</strain>
    </source>
</reference>
<feature type="transmembrane region" description="Helical" evidence="5">
    <location>
        <begin position="329"/>
        <end position="350"/>
    </location>
</feature>
<sequence length="478" mass="52708">MSLETPTVQKTAANGNFSRKSLTRPPLIEPGDMPASLLPLISFFRSTLFQILVVGLCAFCAPGIWSAMNGFGVGGSQSPDLVNAANALLYAFMTLTCFAGPFLTNLIGFRWTLAVGALGYPLYATGLYVNNRTGGTWLVYFGSVACGISAGFSYSVEGAIATGYPEHHKRGRYVATWFTFRNFGMIIGGAISLALNHKVNQKGKVGYELYLAFIGIQCLGFSFGLFLSNPDKVIRDDGSRIEAAGGIHWRSELTEMWRLLRSRSILFLTPLFWYFGWIQAYPGTYLATYFSVRSRALGSFVAAIVSTFSTWLGGSLVDLPWSENRQTRALATYALIVCLNTATWIWAVIIQNEYRFTLPLLDWAFQSEFGRGFGLYMLERASLGMIENFIYWAIGNLSDSPGDQIRYSSLLRGIETAAVAVGFGIQAVPTPLIATASINCSLWFVALPFSYFATLQVVRKFEQQGQVQEEVEIVGRKV</sequence>
<keyword evidence="3 5" id="KW-1133">Transmembrane helix</keyword>
<evidence type="ECO:0000313" key="6">
    <source>
        <dbReference type="EMBL" id="OHF01899.1"/>
    </source>
</evidence>
<feature type="transmembrane region" description="Helical" evidence="5">
    <location>
        <begin position="111"/>
        <end position="129"/>
    </location>
</feature>
<feature type="transmembrane region" description="Helical" evidence="5">
    <location>
        <begin position="265"/>
        <end position="284"/>
    </location>
</feature>
<dbReference type="AlphaFoldDB" id="A0A1G4BKB7"/>
<dbReference type="PANTHER" id="PTHR23294:SF19">
    <property type="entry name" value="DUF895 DOMAIN MEMBRANE PROTEIN-RELATED"/>
    <property type="match status" value="1"/>
</dbReference>
<proteinExistence type="predicted"/>
<evidence type="ECO:0000256" key="3">
    <source>
        <dbReference type="ARBA" id="ARBA00022989"/>
    </source>
</evidence>
<organism evidence="6 7">
    <name type="scientific">Colletotrichum orchidophilum</name>
    <dbReference type="NCBI Taxonomy" id="1209926"/>
    <lineage>
        <taxon>Eukaryota</taxon>
        <taxon>Fungi</taxon>
        <taxon>Dikarya</taxon>
        <taxon>Ascomycota</taxon>
        <taxon>Pezizomycotina</taxon>
        <taxon>Sordariomycetes</taxon>
        <taxon>Hypocreomycetidae</taxon>
        <taxon>Glomerellales</taxon>
        <taxon>Glomerellaceae</taxon>
        <taxon>Colletotrichum</taxon>
    </lineage>
</organism>
<feature type="transmembrane region" description="Helical" evidence="5">
    <location>
        <begin position="135"/>
        <end position="154"/>
    </location>
</feature>
<dbReference type="SUPFAM" id="SSF103473">
    <property type="entry name" value="MFS general substrate transporter"/>
    <property type="match status" value="1"/>
</dbReference>
<evidence type="ECO:0000256" key="2">
    <source>
        <dbReference type="ARBA" id="ARBA00022692"/>
    </source>
</evidence>
<dbReference type="Proteomes" id="UP000176998">
    <property type="component" value="Unassembled WGS sequence"/>
</dbReference>
<dbReference type="InterPro" id="IPR051617">
    <property type="entry name" value="UNC-93-like_regulator"/>
</dbReference>
<protein>
    <submittedName>
        <fullName evidence="6">Uncharacterized protein</fullName>
    </submittedName>
</protein>
<dbReference type="InterPro" id="IPR010291">
    <property type="entry name" value="Ion_channel_UNC-93"/>
</dbReference>
<dbReference type="EMBL" id="MJBS01000016">
    <property type="protein sequence ID" value="OHF01899.1"/>
    <property type="molecule type" value="Genomic_DNA"/>
</dbReference>
<comment type="caution">
    <text evidence="6">The sequence shown here is derived from an EMBL/GenBank/DDBJ whole genome shotgun (WGS) entry which is preliminary data.</text>
</comment>
<dbReference type="RefSeq" id="XP_022479041.1">
    <property type="nucleotide sequence ID" value="XM_022614427.1"/>
</dbReference>
<feature type="transmembrane region" description="Helical" evidence="5">
    <location>
        <begin position="174"/>
        <end position="195"/>
    </location>
</feature>
<dbReference type="InterPro" id="IPR036259">
    <property type="entry name" value="MFS_trans_sf"/>
</dbReference>
<keyword evidence="7" id="KW-1185">Reference proteome</keyword>
<evidence type="ECO:0000256" key="4">
    <source>
        <dbReference type="ARBA" id="ARBA00023136"/>
    </source>
</evidence>
<gene>
    <name evidence="6" type="ORF">CORC01_02777</name>
</gene>
<keyword evidence="2 5" id="KW-0812">Transmembrane</keyword>
<dbReference type="GO" id="GO:0016020">
    <property type="term" value="C:membrane"/>
    <property type="evidence" value="ECO:0007669"/>
    <property type="project" value="UniProtKB-SubCell"/>
</dbReference>
<dbReference type="Pfam" id="PF05978">
    <property type="entry name" value="UNC-93"/>
    <property type="match status" value="1"/>
</dbReference>
<evidence type="ECO:0000313" key="7">
    <source>
        <dbReference type="Proteomes" id="UP000176998"/>
    </source>
</evidence>
<comment type="subcellular location">
    <subcellularLocation>
        <location evidence="1">Membrane</location>
        <topology evidence="1">Multi-pass membrane protein</topology>
    </subcellularLocation>
</comment>
<keyword evidence="4 5" id="KW-0472">Membrane</keyword>
<feature type="transmembrane region" description="Helical" evidence="5">
    <location>
        <begin position="87"/>
        <end position="104"/>
    </location>
</feature>
<feature type="transmembrane region" description="Helical" evidence="5">
    <location>
        <begin position="296"/>
        <end position="317"/>
    </location>
</feature>
<evidence type="ECO:0000256" key="5">
    <source>
        <dbReference type="SAM" id="Phobius"/>
    </source>
</evidence>
<evidence type="ECO:0000256" key="1">
    <source>
        <dbReference type="ARBA" id="ARBA00004141"/>
    </source>
</evidence>
<name>A0A1G4BKB7_9PEZI</name>
<feature type="transmembrane region" description="Helical" evidence="5">
    <location>
        <begin position="432"/>
        <end position="453"/>
    </location>
</feature>
<dbReference type="OrthoDB" id="196103at2759"/>
<accession>A0A1G4BKB7</accession>
<dbReference type="PANTHER" id="PTHR23294">
    <property type="entry name" value="ET TRANSLATION PRODUCT-RELATED"/>
    <property type="match status" value="1"/>
</dbReference>
<feature type="transmembrane region" description="Helical" evidence="5">
    <location>
        <begin position="48"/>
        <end position="67"/>
    </location>
</feature>
<dbReference type="GeneID" id="34555937"/>
<feature type="transmembrane region" description="Helical" evidence="5">
    <location>
        <begin position="207"/>
        <end position="227"/>
    </location>
</feature>
<dbReference type="Gene3D" id="1.20.1250.20">
    <property type="entry name" value="MFS general substrate transporter like domains"/>
    <property type="match status" value="1"/>
</dbReference>